<accession>A0ABD2C563</accession>
<dbReference type="Proteomes" id="UP001607303">
    <property type="component" value="Unassembled WGS sequence"/>
</dbReference>
<proteinExistence type="predicted"/>
<keyword evidence="3" id="KW-1185">Reference proteome</keyword>
<keyword evidence="1" id="KW-0812">Transmembrane</keyword>
<organism evidence="2 3">
    <name type="scientific">Vespula maculifrons</name>
    <name type="common">Eastern yellow jacket</name>
    <name type="synonym">Wasp</name>
    <dbReference type="NCBI Taxonomy" id="7453"/>
    <lineage>
        <taxon>Eukaryota</taxon>
        <taxon>Metazoa</taxon>
        <taxon>Ecdysozoa</taxon>
        <taxon>Arthropoda</taxon>
        <taxon>Hexapoda</taxon>
        <taxon>Insecta</taxon>
        <taxon>Pterygota</taxon>
        <taxon>Neoptera</taxon>
        <taxon>Endopterygota</taxon>
        <taxon>Hymenoptera</taxon>
        <taxon>Apocrita</taxon>
        <taxon>Aculeata</taxon>
        <taxon>Vespoidea</taxon>
        <taxon>Vespidae</taxon>
        <taxon>Vespinae</taxon>
        <taxon>Vespula</taxon>
    </lineage>
</organism>
<dbReference type="EMBL" id="JAYRBN010000061">
    <property type="protein sequence ID" value="KAL2739533.1"/>
    <property type="molecule type" value="Genomic_DNA"/>
</dbReference>
<keyword evidence="1" id="KW-0472">Membrane</keyword>
<evidence type="ECO:0000313" key="2">
    <source>
        <dbReference type="EMBL" id="KAL2739533.1"/>
    </source>
</evidence>
<sequence length="110" mass="13055">MNYIQLRKTNFYKITILQTKNIIIMRLKETCLSIIYKANHALSHIQTTYKELFIRKYLRTHENHRIRASTFDNVLFSIFVTTALVQFSITMGVTVPYRFVYVGKMVTNDL</sequence>
<comment type="caution">
    <text evidence="2">The sequence shown here is derived from an EMBL/GenBank/DDBJ whole genome shotgun (WGS) entry which is preliminary data.</text>
</comment>
<protein>
    <submittedName>
        <fullName evidence="2">Uncharacterized protein</fullName>
    </submittedName>
</protein>
<reference evidence="2 3" key="1">
    <citation type="journal article" date="2024" name="Ann. Entomol. Soc. Am.">
        <title>Genomic analyses of the southern and eastern yellowjacket wasps (Hymenoptera: Vespidae) reveal evolutionary signatures of social life.</title>
        <authorList>
            <person name="Catto M.A."/>
            <person name="Caine P.B."/>
            <person name="Orr S.E."/>
            <person name="Hunt B.G."/>
            <person name="Goodisman M.A.D."/>
        </authorList>
    </citation>
    <scope>NUCLEOTIDE SEQUENCE [LARGE SCALE GENOMIC DNA]</scope>
    <source>
        <strain evidence="2">232</strain>
        <tissue evidence="2">Head and thorax</tissue>
    </source>
</reference>
<evidence type="ECO:0000313" key="3">
    <source>
        <dbReference type="Proteomes" id="UP001607303"/>
    </source>
</evidence>
<gene>
    <name evidence="2" type="ORF">V1477_010922</name>
</gene>
<feature type="transmembrane region" description="Helical" evidence="1">
    <location>
        <begin position="74"/>
        <end position="100"/>
    </location>
</feature>
<dbReference type="AlphaFoldDB" id="A0ABD2C563"/>
<keyword evidence="1" id="KW-1133">Transmembrane helix</keyword>
<name>A0ABD2C563_VESMC</name>
<evidence type="ECO:0000256" key="1">
    <source>
        <dbReference type="SAM" id="Phobius"/>
    </source>
</evidence>